<dbReference type="OrthoDB" id="10255512at2759"/>
<protein>
    <submittedName>
        <fullName evidence="2">(apollo) hypothetical protein</fullName>
    </submittedName>
</protein>
<evidence type="ECO:0000313" key="2">
    <source>
        <dbReference type="EMBL" id="CAG4967981.1"/>
    </source>
</evidence>
<proteinExistence type="predicted"/>
<name>A0A8S3WP23_PARAO</name>
<dbReference type="AlphaFoldDB" id="A0A8S3WP23"/>
<dbReference type="EMBL" id="CAJQZP010000547">
    <property type="protein sequence ID" value="CAG4967981.1"/>
    <property type="molecule type" value="Genomic_DNA"/>
</dbReference>
<dbReference type="Proteomes" id="UP000691718">
    <property type="component" value="Unassembled WGS sequence"/>
</dbReference>
<gene>
    <name evidence="2" type="ORF">PAPOLLO_LOCUS7877</name>
</gene>
<organism evidence="2 3">
    <name type="scientific">Parnassius apollo</name>
    <name type="common">Apollo butterfly</name>
    <name type="synonym">Papilio apollo</name>
    <dbReference type="NCBI Taxonomy" id="110799"/>
    <lineage>
        <taxon>Eukaryota</taxon>
        <taxon>Metazoa</taxon>
        <taxon>Ecdysozoa</taxon>
        <taxon>Arthropoda</taxon>
        <taxon>Hexapoda</taxon>
        <taxon>Insecta</taxon>
        <taxon>Pterygota</taxon>
        <taxon>Neoptera</taxon>
        <taxon>Endopterygota</taxon>
        <taxon>Lepidoptera</taxon>
        <taxon>Glossata</taxon>
        <taxon>Ditrysia</taxon>
        <taxon>Papilionoidea</taxon>
        <taxon>Papilionidae</taxon>
        <taxon>Parnassiinae</taxon>
        <taxon>Parnassini</taxon>
        <taxon>Parnassius</taxon>
        <taxon>Parnassius</taxon>
    </lineage>
</organism>
<feature type="region of interest" description="Disordered" evidence="1">
    <location>
        <begin position="1"/>
        <end position="81"/>
    </location>
</feature>
<reference evidence="2" key="1">
    <citation type="submission" date="2021-04" db="EMBL/GenBank/DDBJ databases">
        <authorList>
            <person name="Tunstrom K."/>
        </authorList>
    </citation>
    <scope>NUCLEOTIDE SEQUENCE</scope>
</reference>
<accession>A0A8S3WP23</accession>
<comment type="caution">
    <text evidence="2">The sequence shown here is derived from an EMBL/GenBank/DDBJ whole genome shotgun (WGS) entry which is preliminary data.</text>
</comment>
<keyword evidence="3" id="KW-1185">Reference proteome</keyword>
<feature type="region of interest" description="Disordered" evidence="1">
    <location>
        <begin position="110"/>
        <end position="153"/>
    </location>
</feature>
<evidence type="ECO:0000256" key="1">
    <source>
        <dbReference type="SAM" id="MobiDB-lite"/>
    </source>
</evidence>
<feature type="compositionally biased region" description="Polar residues" evidence="1">
    <location>
        <begin position="13"/>
        <end position="81"/>
    </location>
</feature>
<evidence type="ECO:0000313" key="3">
    <source>
        <dbReference type="Proteomes" id="UP000691718"/>
    </source>
</evidence>
<sequence>MVAQADCDDKTSPTEINYSNSCNEPSTLRNEPSTSCNEPSNSYNEPSTSYNEPSTSYNEPSTSYIESSTSYNEPSTSCNEPFTAYNEPTTSFKNIEISLPIEESNKRCVRGGHVGKSSRTGKILKQNSETETDVAGQGKRRRVRTRGGSASSINHQLRTGRDLCQIHVQMLCTNAY</sequence>
<feature type="compositionally biased region" description="Polar residues" evidence="1">
    <location>
        <begin position="117"/>
        <end position="129"/>
    </location>
</feature>